<dbReference type="GO" id="GO:0005525">
    <property type="term" value="F:GTP binding"/>
    <property type="evidence" value="ECO:0007669"/>
    <property type="project" value="UniProtKB-UniRule"/>
</dbReference>
<keyword evidence="3 10" id="KW-0819">tRNA processing</keyword>
<reference evidence="13" key="2">
    <citation type="submission" date="2021-04" db="EMBL/GenBank/DDBJ databases">
        <authorList>
            <person name="Gilroy R."/>
        </authorList>
    </citation>
    <scope>NUCLEOTIDE SEQUENCE</scope>
    <source>
        <strain evidence="13">26628</strain>
    </source>
</reference>
<comment type="subunit">
    <text evidence="10">Homodimer. Heterotetramer of two MnmE and two MnmG subunits.</text>
</comment>
<dbReference type="PANTHER" id="PTHR42714:SF2">
    <property type="entry name" value="TRNA MODIFICATION GTPASE GTPBP3, MITOCHONDRIAL"/>
    <property type="match status" value="1"/>
</dbReference>
<evidence type="ECO:0000256" key="5">
    <source>
        <dbReference type="ARBA" id="ARBA00022741"/>
    </source>
</evidence>
<dbReference type="InterPro" id="IPR031168">
    <property type="entry name" value="G_TrmE"/>
</dbReference>
<dbReference type="EC" id="3.6.-.-" evidence="10"/>
<feature type="binding site" evidence="10">
    <location>
        <begin position="229"/>
        <end position="234"/>
    </location>
    <ligand>
        <name>GTP</name>
        <dbReference type="ChEBI" id="CHEBI:37565"/>
    </ligand>
</feature>
<feature type="binding site" evidence="10">
    <location>
        <position position="229"/>
    </location>
    <ligand>
        <name>K(+)</name>
        <dbReference type="ChEBI" id="CHEBI:29103"/>
    </ligand>
</feature>
<evidence type="ECO:0000256" key="6">
    <source>
        <dbReference type="ARBA" id="ARBA00022801"/>
    </source>
</evidence>
<keyword evidence="2 10" id="KW-0963">Cytoplasm</keyword>
<dbReference type="Proteomes" id="UP000824249">
    <property type="component" value="Unassembled WGS sequence"/>
</dbReference>
<keyword evidence="5 10" id="KW-0547">Nucleotide-binding</keyword>
<evidence type="ECO:0000256" key="3">
    <source>
        <dbReference type="ARBA" id="ARBA00022694"/>
    </source>
</evidence>
<keyword evidence="4 10" id="KW-0479">Metal-binding</keyword>
<dbReference type="Gene3D" id="3.40.50.300">
    <property type="entry name" value="P-loop containing nucleotide triphosphate hydrolases"/>
    <property type="match status" value="1"/>
</dbReference>
<dbReference type="Gene3D" id="3.30.1360.120">
    <property type="entry name" value="Probable tRNA modification gtpase trme, domain 1"/>
    <property type="match status" value="1"/>
</dbReference>
<dbReference type="CDD" id="cd14858">
    <property type="entry name" value="TrmE_N"/>
    <property type="match status" value="1"/>
</dbReference>
<dbReference type="SUPFAM" id="SSF52540">
    <property type="entry name" value="P-loop containing nucleoside triphosphate hydrolases"/>
    <property type="match status" value="1"/>
</dbReference>
<dbReference type="InterPro" id="IPR004520">
    <property type="entry name" value="GTPase_MnmE"/>
</dbReference>
<feature type="binding site" evidence="10">
    <location>
        <begin position="273"/>
        <end position="276"/>
    </location>
    <ligand>
        <name>GTP</name>
        <dbReference type="ChEBI" id="CHEBI:37565"/>
    </ligand>
</feature>
<sequence length="447" mass="47804">MKSENIAAVATPPGKGGVAIVRLSGDSPLSVAEKMFRPAGNAAVRDFEPYRMVPGEIDGGSFRDYGLCVYFRAPHSFTGEDVVEFHCHGGASIARGILRRALGLGCRLAERGEFTKRAFLNGKLSLASAEGMADMINGESEAEVRAGYLLYTEHLTAAVRARQAELTELLAGIDADIDFPEEDIEHTDLADAGERIGAIEGALSALASQYRTGKKIKQGVNVVLAGRPNTGKSSLLNALLGQDKAIVSAVAGTTRDAVEGTLEIGGVRFNLYDTAGIRSVADEVENFGIARARTLAEGADLVLFVLDSSEPLSEEDAAVWNALEGKKRLVVYNKTDLGADAALDPPADIRVSAKTGENIPALREKMLEMSMDGYVADAQFVIEERHYAALRRALAEVRRARELCGAVPLDLLGVHLKAAWEALGEITGETANERILDEIFAKFCVGK</sequence>
<dbReference type="Pfam" id="PF12631">
    <property type="entry name" value="MnmE_helical"/>
    <property type="match status" value="1"/>
</dbReference>
<feature type="binding site" evidence="10">
    <location>
        <position position="447"/>
    </location>
    <ligand>
        <name>(6S)-5-formyl-5,6,7,8-tetrahydrofolate</name>
        <dbReference type="ChEBI" id="CHEBI:57457"/>
    </ligand>
</feature>
<evidence type="ECO:0000256" key="1">
    <source>
        <dbReference type="ARBA" id="ARBA00011043"/>
    </source>
</evidence>
<evidence type="ECO:0000259" key="12">
    <source>
        <dbReference type="PROSITE" id="PS51709"/>
    </source>
</evidence>
<gene>
    <name evidence="10 13" type="primary">mnmE</name>
    <name evidence="10" type="synonym">trmE</name>
    <name evidence="13" type="ORF">H9737_06605</name>
</gene>
<keyword evidence="6 10" id="KW-0378">Hydrolase</keyword>
<name>A0A9D1VVG0_9FIRM</name>
<dbReference type="CDD" id="cd04164">
    <property type="entry name" value="trmE"/>
    <property type="match status" value="1"/>
</dbReference>
<protein>
    <recommendedName>
        <fullName evidence="10">tRNA modification GTPase MnmE</fullName>
        <ecNumber evidence="10">3.6.-.-</ecNumber>
    </recommendedName>
</protein>
<dbReference type="InterPro" id="IPR027417">
    <property type="entry name" value="P-loop_NTPase"/>
</dbReference>
<dbReference type="InterPro" id="IPR006073">
    <property type="entry name" value="GTP-bd"/>
</dbReference>
<evidence type="ECO:0000256" key="4">
    <source>
        <dbReference type="ARBA" id="ARBA00022723"/>
    </source>
</evidence>
<dbReference type="GO" id="GO:0005829">
    <property type="term" value="C:cytosol"/>
    <property type="evidence" value="ECO:0007669"/>
    <property type="project" value="TreeGrafter"/>
</dbReference>
<dbReference type="FunFam" id="3.40.50.300:FF:001376">
    <property type="entry name" value="tRNA modification GTPase MnmE"/>
    <property type="match status" value="1"/>
</dbReference>
<dbReference type="HAMAP" id="MF_00379">
    <property type="entry name" value="GTPase_MnmE"/>
    <property type="match status" value="1"/>
</dbReference>
<comment type="caution">
    <text evidence="13">The sequence shown here is derived from an EMBL/GenBank/DDBJ whole genome shotgun (WGS) entry which is preliminary data.</text>
</comment>
<dbReference type="Gene3D" id="1.20.120.430">
    <property type="entry name" value="tRNA modification GTPase MnmE domain 2"/>
    <property type="match status" value="1"/>
</dbReference>
<reference evidence="13" key="1">
    <citation type="journal article" date="2021" name="PeerJ">
        <title>Extensive microbial diversity within the chicken gut microbiome revealed by metagenomics and culture.</title>
        <authorList>
            <person name="Gilroy R."/>
            <person name="Ravi A."/>
            <person name="Getino M."/>
            <person name="Pursley I."/>
            <person name="Horton D.L."/>
            <person name="Alikhan N.F."/>
            <person name="Baker D."/>
            <person name="Gharbi K."/>
            <person name="Hall N."/>
            <person name="Watson M."/>
            <person name="Adriaenssens E.M."/>
            <person name="Foster-Nyarko E."/>
            <person name="Jarju S."/>
            <person name="Secka A."/>
            <person name="Antonio M."/>
            <person name="Oren A."/>
            <person name="Chaudhuri R.R."/>
            <person name="La Ragione R."/>
            <person name="Hildebrand F."/>
            <person name="Pallen M.J."/>
        </authorList>
    </citation>
    <scope>NUCLEOTIDE SEQUENCE</scope>
    <source>
        <strain evidence="13">26628</strain>
    </source>
</reference>
<evidence type="ECO:0000256" key="7">
    <source>
        <dbReference type="ARBA" id="ARBA00022842"/>
    </source>
</evidence>
<evidence type="ECO:0000256" key="10">
    <source>
        <dbReference type="HAMAP-Rule" id="MF_00379"/>
    </source>
</evidence>
<feature type="binding site" evidence="10">
    <location>
        <position position="84"/>
    </location>
    <ligand>
        <name>(6S)-5-formyl-5,6,7,8-tetrahydrofolate</name>
        <dbReference type="ChEBI" id="CHEBI:57457"/>
    </ligand>
</feature>
<dbReference type="InterPro" id="IPR018948">
    <property type="entry name" value="GTP-bd_TrmE_N"/>
</dbReference>
<keyword evidence="9 10" id="KW-0342">GTP-binding</keyword>
<feature type="binding site" evidence="10">
    <location>
        <position position="250"/>
    </location>
    <ligand>
        <name>K(+)</name>
        <dbReference type="ChEBI" id="CHEBI:29103"/>
    </ligand>
</feature>
<comment type="subcellular location">
    <subcellularLocation>
        <location evidence="10">Cytoplasm</location>
    </subcellularLocation>
</comment>
<dbReference type="InterPro" id="IPR025867">
    <property type="entry name" value="MnmE_helical"/>
</dbReference>
<feature type="binding site" evidence="10">
    <location>
        <position position="22"/>
    </location>
    <ligand>
        <name>(6S)-5-formyl-5,6,7,8-tetrahydrofolate</name>
        <dbReference type="ChEBI" id="CHEBI:57457"/>
    </ligand>
</feature>
<dbReference type="AlphaFoldDB" id="A0A9D1VVG0"/>
<evidence type="ECO:0000256" key="8">
    <source>
        <dbReference type="ARBA" id="ARBA00022958"/>
    </source>
</evidence>
<accession>A0A9D1VVG0</accession>
<organism evidence="13 14">
    <name type="scientific">Candidatus Borkfalkia faecigallinarum</name>
    <dbReference type="NCBI Taxonomy" id="2838509"/>
    <lineage>
        <taxon>Bacteria</taxon>
        <taxon>Bacillati</taxon>
        <taxon>Bacillota</taxon>
        <taxon>Clostridia</taxon>
        <taxon>Christensenellales</taxon>
        <taxon>Christensenellaceae</taxon>
        <taxon>Candidatus Borkfalkia</taxon>
    </lineage>
</organism>
<evidence type="ECO:0000313" key="13">
    <source>
        <dbReference type="EMBL" id="HIX47340.1"/>
    </source>
</evidence>
<dbReference type="Pfam" id="PF10396">
    <property type="entry name" value="TrmE_N"/>
    <property type="match status" value="1"/>
</dbReference>
<evidence type="ECO:0000256" key="2">
    <source>
        <dbReference type="ARBA" id="ARBA00022490"/>
    </source>
</evidence>
<dbReference type="EMBL" id="DXFD01000098">
    <property type="protein sequence ID" value="HIX47340.1"/>
    <property type="molecule type" value="Genomic_DNA"/>
</dbReference>
<feature type="binding site" evidence="10">
    <location>
        <position position="248"/>
    </location>
    <ligand>
        <name>K(+)</name>
        <dbReference type="ChEBI" id="CHEBI:29103"/>
    </ligand>
</feature>
<dbReference type="PANTHER" id="PTHR42714">
    <property type="entry name" value="TRNA MODIFICATION GTPASE GTPBP3"/>
    <property type="match status" value="1"/>
</dbReference>
<dbReference type="GO" id="GO:0002098">
    <property type="term" value="P:tRNA wobble uridine modification"/>
    <property type="evidence" value="ECO:0007669"/>
    <property type="project" value="TreeGrafter"/>
</dbReference>
<proteinExistence type="inferred from homology"/>
<comment type="cofactor">
    <cofactor evidence="10">
        <name>K(+)</name>
        <dbReference type="ChEBI" id="CHEBI:29103"/>
    </cofactor>
    <text evidence="10">Binds 1 potassium ion per subunit.</text>
</comment>
<comment type="function">
    <text evidence="10">Exhibits a very high intrinsic GTPase hydrolysis rate. Involved in the addition of a carboxymethylaminomethyl (cmnm) group at the wobble position (U34) of certain tRNAs, forming tRNA-cmnm(5)s(2)U34.</text>
</comment>
<comment type="caution">
    <text evidence="10">Lacks conserved residue(s) required for the propagation of feature annotation.</text>
</comment>
<dbReference type="NCBIfam" id="TIGR00231">
    <property type="entry name" value="small_GTP"/>
    <property type="match status" value="1"/>
</dbReference>
<evidence type="ECO:0000313" key="14">
    <source>
        <dbReference type="Proteomes" id="UP000824249"/>
    </source>
</evidence>
<keyword evidence="7 10" id="KW-0460">Magnesium</keyword>
<feature type="binding site" evidence="10">
    <location>
        <position position="123"/>
    </location>
    <ligand>
        <name>(6S)-5-formyl-5,6,7,8-tetrahydrofolate</name>
        <dbReference type="ChEBI" id="CHEBI:57457"/>
    </ligand>
</feature>
<dbReference type="InterPro" id="IPR005225">
    <property type="entry name" value="Small_GTP-bd"/>
</dbReference>
<dbReference type="InterPro" id="IPR027368">
    <property type="entry name" value="MnmE_dom2"/>
</dbReference>
<dbReference type="PROSITE" id="PS51709">
    <property type="entry name" value="G_TRME"/>
    <property type="match status" value="1"/>
</dbReference>
<feature type="binding site" evidence="10">
    <location>
        <position position="254"/>
    </location>
    <ligand>
        <name>Mg(2+)</name>
        <dbReference type="ChEBI" id="CHEBI:18420"/>
    </ligand>
</feature>
<evidence type="ECO:0000256" key="9">
    <source>
        <dbReference type="ARBA" id="ARBA00023134"/>
    </source>
</evidence>
<dbReference type="NCBIfam" id="TIGR00450">
    <property type="entry name" value="mnmE_trmE_thdF"/>
    <property type="match status" value="1"/>
</dbReference>
<dbReference type="GO" id="GO:0046872">
    <property type="term" value="F:metal ion binding"/>
    <property type="evidence" value="ECO:0007669"/>
    <property type="project" value="UniProtKB-KW"/>
</dbReference>
<feature type="domain" description="TrmE-type G" evidence="12">
    <location>
        <begin position="219"/>
        <end position="371"/>
    </location>
</feature>
<comment type="similarity">
    <text evidence="1 10 11">Belongs to the TRAFAC class TrmE-Era-EngA-EngB-Septin-like GTPase superfamily. TrmE GTPase family.</text>
</comment>
<dbReference type="Pfam" id="PF01926">
    <property type="entry name" value="MMR_HSR1"/>
    <property type="match status" value="1"/>
</dbReference>
<dbReference type="InterPro" id="IPR027266">
    <property type="entry name" value="TrmE/GcvT-like"/>
</dbReference>
<evidence type="ECO:0000256" key="11">
    <source>
        <dbReference type="RuleBase" id="RU003313"/>
    </source>
</evidence>
<feature type="binding site" evidence="10">
    <location>
        <position position="253"/>
    </location>
    <ligand>
        <name>K(+)</name>
        <dbReference type="ChEBI" id="CHEBI:29103"/>
    </ligand>
</feature>
<feature type="binding site" evidence="10">
    <location>
        <position position="233"/>
    </location>
    <ligand>
        <name>Mg(2+)</name>
        <dbReference type="ChEBI" id="CHEBI:18420"/>
    </ligand>
</feature>
<feature type="binding site" evidence="10">
    <location>
        <begin position="248"/>
        <end position="254"/>
    </location>
    <ligand>
        <name>GTP</name>
        <dbReference type="ChEBI" id="CHEBI:37565"/>
    </ligand>
</feature>
<keyword evidence="8 10" id="KW-0630">Potassium</keyword>
<dbReference type="GO" id="GO:0030488">
    <property type="term" value="P:tRNA methylation"/>
    <property type="evidence" value="ECO:0007669"/>
    <property type="project" value="TreeGrafter"/>
</dbReference>
<dbReference type="GO" id="GO:0003924">
    <property type="term" value="F:GTPase activity"/>
    <property type="evidence" value="ECO:0007669"/>
    <property type="project" value="UniProtKB-UniRule"/>
</dbReference>